<reference evidence="17 18" key="1">
    <citation type="submission" date="2017-07" db="EMBL/GenBank/DDBJ databases">
        <title>Sandarakinorhabdus cyanobacteriorum sp. nov., a novel bacterium isolated from cyanobacterial aggregates in a eutrophic lake.</title>
        <authorList>
            <person name="Cai H."/>
        </authorList>
    </citation>
    <scope>NUCLEOTIDE SEQUENCE [LARGE SCALE GENOMIC DNA]</scope>
    <source>
        <strain evidence="17 18">TH057</strain>
    </source>
</reference>
<feature type="active site" description="Proton acceptor" evidence="15">
    <location>
        <position position="142"/>
    </location>
</feature>
<evidence type="ECO:0000313" key="18">
    <source>
        <dbReference type="Proteomes" id="UP000216991"/>
    </source>
</evidence>
<dbReference type="GO" id="GO:0009014">
    <property type="term" value="F:succinyl-diaminopimelate desuccinylase activity"/>
    <property type="evidence" value="ECO:0007669"/>
    <property type="project" value="UniProtKB-UniRule"/>
</dbReference>
<evidence type="ECO:0000256" key="13">
    <source>
        <dbReference type="ARBA" id="ARBA00031891"/>
    </source>
</evidence>
<protein>
    <recommendedName>
        <fullName evidence="5 15">Succinyl-diaminopimelate desuccinylase</fullName>
        <shortName evidence="15">SDAP desuccinylase</shortName>
        <ecNumber evidence="4 15">3.5.1.18</ecNumber>
    </recommendedName>
    <alternativeName>
        <fullName evidence="13 15">N-succinyl-LL-2,6-diaminoheptanedioate amidohydrolase</fullName>
    </alternativeName>
</protein>
<dbReference type="InterPro" id="IPR005941">
    <property type="entry name" value="DapE_proteobac"/>
</dbReference>
<evidence type="ECO:0000259" key="16">
    <source>
        <dbReference type="Pfam" id="PF07687"/>
    </source>
</evidence>
<dbReference type="CDD" id="cd03891">
    <property type="entry name" value="M20_DapE_proteobac"/>
    <property type="match status" value="1"/>
</dbReference>
<feature type="binding site" evidence="15">
    <location>
        <position position="76"/>
    </location>
    <ligand>
        <name>Zn(2+)</name>
        <dbReference type="ChEBI" id="CHEBI:29105"/>
        <label>1</label>
    </ligand>
</feature>
<feature type="active site" evidence="15">
    <location>
        <position position="78"/>
    </location>
</feature>
<dbReference type="AlphaFoldDB" id="A0A255YEX9"/>
<dbReference type="InterPro" id="IPR050072">
    <property type="entry name" value="Peptidase_M20A"/>
</dbReference>
<feature type="binding site" evidence="15">
    <location>
        <position position="109"/>
    </location>
    <ligand>
        <name>Zn(2+)</name>
        <dbReference type="ChEBI" id="CHEBI:29105"/>
        <label>1</label>
    </ligand>
</feature>
<comment type="pathway">
    <text evidence="1 15">Amino-acid biosynthesis; L-lysine biosynthesis via DAP pathway; LL-2,6-diaminopimelate from (S)-tetrahydrodipicolinate (succinylase route): step 3/3.</text>
</comment>
<feature type="binding site" evidence="15">
    <location>
        <position position="143"/>
    </location>
    <ligand>
        <name>Zn(2+)</name>
        <dbReference type="ChEBI" id="CHEBI:29105"/>
        <label>2</label>
    </ligand>
</feature>
<dbReference type="Pfam" id="PF01546">
    <property type="entry name" value="Peptidase_M20"/>
    <property type="match status" value="1"/>
</dbReference>
<dbReference type="EMBL" id="NOXT01000115">
    <property type="protein sequence ID" value="OYQ27115.1"/>
    <property type="molecule type" value="Genomic_DNA"/>
</dbReference>
<dbReference type="GO" id="GO:0050897">
    <property type="term" value="F:cobalt ion binding"/>
    <property type="evidence" value="ECO:0007669"/>
    <property type="project" value="UniProtKB-UniRule"/>
</dbReference>
<evidence type="ECO:0000313" key="17">
    <source>
        <dbReference type="EMBL" id="OYQ27115.1"/>
    </source>
</evidence>
<keyword evidence="9 15" id="KW-0862">Zinc</keyword>
<keyword evidence="7 15" id="KW-0479">Metal-binding</keyword>
<evidence type="ECO:0000256" key="15">
    <source>
        <dbReference type="HAMAP-Rule" id="MF_01690"/>
    </source>
</evidence>
<dbReference type="GO" id="GO:0009089">
    <property type="term" value="P:lysine biosynthetic process via diaminopimelate"/>
    <property type="evidence" value="ECO:0007669"/>
    <property type="project" value="UniProtKB-UniRule"/>
</dbReference>
<accession>A0A255YEX9</accession>
<comment type="similarity">
    <text evidence="2 15">Belongs to the peptidase M20A family. DapE subfamily.</text>
</comment>
<keyword evidence="6 15" id="KW-0028">Amino-acid biosynthesis</keyword>
<dbReference type="OrthoDB" id="9809784at2"/>
<evidence type="ECO:0000256" key="9">
    <source>
        <dbReference type="ARBA" id="ARBA00022833"/>
    </source>
</evidence>
<dbReference type="NCBIfam" id="TIGR01246">
    <property type="entry name" value="dapE_proteo"/>
    <property type="match status" value="1"/>
</dbReference>
<dbReference type="Gene3D" id="3.40.630.10">
    <property type="entry name" value="Zn peptidases"/>
    <property type="match status" value="2"/>
</dbReference>
<keyword evidence="18" id="KW-1185">Reference proteome</keyword>
<evidence type="ECO:0000256" key="7">
    <source>
        <dbReference type="ARBA" id="ARBA00022723"/>
    </source>
</evidence>
<dbReference type="InterPro" id="IPR001261">
    <property type="entry name" value="ArgE/DapE_CS"/>
</dbReference>
<dbReference type="PROSITE" id="PS00759">
    <property type="entry name" value="ARGE_DAPE_CPG2_2"/>
    <property type="match status" value="1"/>
</dbReference>
<dbReference type="SUPFAM" id="SSF53187">
    <property type="entry name" value="Zn-dependent exopeptidases"/>
    <property type="match status" value="1"/>
</dbReference>
<dbReference type="NCBIfam" id="NF009557">
    <property type="entry name" value="PRK13009.1"/>
    <property type="match status" value="1"/>
</dbReference>
<dbReference type="GO" id="GO:0008270">
    <property type="term" value="F:zinc ion binding"/>
    <property type="evidence" value="ECO:0007669"/>
    <property type="project" value="UniProtKB-UniRule"/>
</dbReference>
<dbReference type="HAMAP" id="MF_01690">
    <property type="entry name" value="DapE"/>
    <property type="match status" value="1"/>
</dbReference>
<evidence type="ECO:0000256" key="6">
    <source>
        <dbReference type="ARBA" id="ARBA00022605"/>
    </source>
</evidence>
<comment type="catalytic activity">
    <reaction evidence="14 15">
        <text>N-succinyl-(2S,6S)-2,6-diaminopimelate + H2O = (2S,6S)-2,6-diaminopimelate + succinate</text>
        <dbReference type="Rhea" id="RHEA:22608"/>
        <dbReference type="ChEBI" id="CHEBI:15377"/>
        <dbReference type="ChEBI" id="CHEBI:30031"/>
        <dbReference type="ChEBI" id="CHEBI:57609"/>
        <dbReference type="ChEBI" id="CHEBI:58087"/>
        <dbReference type="EC" id="3.5.1.18"/>
    </reaction>
</comment>
<proteinExistence type="inferred from homology"/>
<evidence type="ECO:0000256" key="10">
    <source>
        <dbReference type="ARBA" id="ARBA00022915"/>
    </source>
</evidence>
<evidence type="ECO:0000256" key="3">
    <source>
        <dbReference type="ARBA" id="ARBA00011738"/>
    </source>
</evidence>
<dbReference type="GO" id="GO:0008777">
    <property type="term" value="F:acetylornithine deacetylase activity"/>
    <property type="evidence" value="ECO:0007669"/>
    <property type="project" value="TreeGrafter"/>
</dbReference>
<evidence type="ECO:0000256" key="2">
    <source>
        <dbReference type="ARBA" id="ARBA00006746"/>
    </source>
</evidence>
<dbReference type="EC" id="3.5.1.18" evidence="4 15"/>
<comment type="caution">
    <text evidence="17">The sequence shown here is derived from an EMBL/GenBank/DDBJ whole genome shotgun (WGS) entry which is preliminary data.</text>
</comment>
<evidence type="ECO:0000256" key="5">
    <source>
        <dbReference type="ARBA" id="ARBA00022391"/>
    </source>
</evidence>
<dbReference type="GO" id="GO:0006526">
    <property type="term" value="P:L-arginine biosynthetic process"/>
    <property type="evidence" value="ECO:0007669"/>
    <property type="project" value="TreeGrafter"/>
</dbReference>
<dbReference type="SUPFAM" id="SSF55031">
    <property type="entry name" value="Bacterial exopeptidase dimerisation domain"/>
    <property type="match status" value="1"/>
</dbReference>
<dbReference type="PANTHER" id="PTHR43808:SF31">
    <property type="entry name" value="N-ACETYL-L-CITRULLINE DEACETYLASE"/>
    <property type="match status" value="1"/>
</dbReference>
<sequence>MTPDPNDPIALTQALIRCASVTPADEGALDLLQTALTGLGFACTRLPFGHPPDGPVDNLFATIAGGSGPHFAFAGHSDVVPAGDLAGWSEDPFAGDIRDGFIVGRGAADMKGALAAMVAATARHLAKGPLQGRISFIITGDEEGPATFGTTMMLDWMEANGLVPDLCLVGEPTSQHGLGDMMKIGRRGSLNAWITVNGAQGHVAYPTRADNPITRLVAILTDLKARVLDTGNDWFQPSNLEITDVSVGNPATNLIPAQARARINIRFNNEHSGAALADWIRATVAAHAPSAQVEVKISGEAFLTEPGALSALVGDAVHAVTGRTPELSTTGGTSDARFIRRLCPVVEFGLPGQSMHKVDEHAAVADIAGLAAIYGVLLARALSG</sequence>
<dbReference type="InterPro" id="IPR036264">
    <property type="entry name" value="Bact_exopeptidase_dim_dom"/>
</dbReference>
<evidence type="ECO:0000256" key="11">
    <source>
        <dbReference type="ARBA" id="ARBA00023154"/>
    </source>
</evidence>
<feature type="binding site" evidence="15">
    <location>
        <position position="109"/>
    </location>
    <ligand>
        <name>Zn(2+)</name>
        <dbReference type="ChEBI" id="CHEBI:29105"/>
        <label>2</label>
    </ligand>
</feature>
<dbReference type="GO" id="GO:0019877">
    <property type="term" value="P:diaminopimelate biosynthetic process"/>
    <property type="evidence" value="ECO:0007669"/>
    <property type="project" value="UniProtKB-UniRule"/>
</dbReference>
<gene>
    <name evidence="15" type="primary">dapE</name>
    <name evidence="17" type="ORF">CHU93_11445</name>
</gene>
<evidence type="ECO:0000256" key="12">
    <source>
        <dbReference type="ARBA" id="ARBA00023285"/>
    </source>
</evidence>
<keyword evidence="12 15" id="KW-0170">Cobalt</keyword>
<keyword evidence="10 15" id="KW-0220">Diaminopimelate biosynthesis</keyword>
<comment type="subunit">
    <text evidence="3 15">Homodimer.</text>
</comment>
<keyword evidence="8 15" id="KW-0378">Hydrolase</keyword>
<comment type="cofactor">
    <cofactor evidence="15">
        <name>Zn(2+)</name>
        <dbReference type="ChEBI" id="CHEBI:29105"/>
    </cofactor>
    <cofactor evidence="15">
        <name>Co(2+)</name>
        <dbReference type="ChEBI" id="CHEBI:48828"/>
    </cofactor>
    <text evidence="15">Binds 2 Zn(2+) or Co(2+) ions per subunit.</text>
</comment>
<evidence type="ECO:0000256" key="14">
    <source>
        <dbReference type="ARBA" id="ARBA00051301"/>
    </source>
</evidence>
<evidence type="ECO:0000256" key="8">
    <source>
        <dbReference type="ARBA" id="ARBA00022801"/>
    </source>
</evidence>
<dbReference type="Pfam" id="PF07687">
    <property type="entry name" value="M20_dimer"/>
    <property type="match status" value="1"/>
</dbReference>
<dbReference type="InterPro" id="IPR002933">
    <property type="entry name" value="Peptidase_M20"/>
</dbReference>
<dbReference type="RefSeq" id="WP_094474175.1">
    <property type="nucleotide sequence ID" value="NZ_NOXT01000115.1"/>
</dbReference>
<feature type="binding site" evidence="15">
    <location>
        <position position="356"/>
    </location>
    <ligand>
        <name>Zn(2+)</name>
        <dbReference type="ChEBI" id="CHEBI:29105"/>
        <label>2</label>
    </ligand>
</feature>
<name>A0A255YEX9_9SPHN</name>
<comment type="function">
    <text evidence="15">Catalyzes the hydrolysis of N-succinyl-L,L-diaminopimelic acid (SDAP), forming succinate and LL-2,6-diaminopimelate (DAP), an intermediate involved in the bacterial biosynthesis of lysine and meso-diaminopimelic acid, an essential component of bacterial cell walls.</text>
</comment>
<feature type="binding site" evidence="15">
    <location>
        <position position="171"/>
    </location>
    <ligand>
        <name>Zn(2+)</name>
        <dbReference type="ChEBI" id="CHEBI:29105"/>
        <label>1</label>
    </ligand>
</feature>
<keyword evidence="11 15" id="KW-0457">Lysine biosynthesis</keyword>
<dbReference type="PANTHER" id="PTHR43808">
    <property type="entry name" value="ACETYLORNITHINE DEACETYLASE"/>
    <property type="match status" value="1"/>
</dbReference>
<organism evidence="17 18">
    <name type="scientific">Sandarakinorhabdus cyanobacteriorum</name>
    <dbReference type="NCBI Taxonomy" id="1981098"/>
    <lineage>
        <taxon>Bacteria</taxon>
        <taxon>Pseudomonadati</taxon>
        <taxon>Pseudomonadota</taxon>
        <taxon>Alphaproteobacteria</taxon>
        <taxon>Sphingomonadales</taxon>
        <taxon>Sphingosinicellaceae</taxon>
        <taxon>Sandarakinorhabdus</taxon>
    </lineage>
</organism>
<evidence type="ECO:0000256" key="1">
    <source>
        <dbReference type="ARBA" id="ARBA00005130"/>
    </source>
</evidence>
<dbReference type="Proteomes" id="UP000216991">
    <property type="component" value="Unassembled WGS sequence"/>
</dbReference>
<dbReference type="InterPro" id="IPR011650">
    <property type="entry name" value="Peptidase_M20_dimer"/>
</dbReference>
<evidence type="ECO:0000256" key="4">
    <source>
        <dbReference type="ARBA" id="ARBA00011921"/>
    </source>
</evidence>
<feature type="domain" description="Peptidase M20 dimerisation" evidence="16">
    <location>
        <begin position="184"/>
        <end position="290"/>
    </location>
</feature>
<dbReference type="UniPathway" id="UPA00034">
    <property type="reaction ID" value="UER00021"/>
</dbReference>